<accession>A0A034VDF2</accession>
<name>A0A034VDF2_BACDO</name>
<dbReference type="EMBL" id="GAKP01019369">
    <property type="protein sequence ID" value="JAC39583.1"/>
    <property type="molecule type" value="Transcribed_RNA"/>
</dbReference>
<evidence type="ECO:0000256" key="2">
    <source>
        <dbReference type="PROSITE-ProRule" id="PRU00529"/>
    </source>
</evidence>
<dbReference type="FunFam" id="3.30.2300.10:FF:000001">
    <property type="entry name" value="THUMP domain-containing protein 1"/>
    <property type="match status" value="1"/>
</dbReference>
<evidence type="ECO:0000256" key="1">
    <source>
        <dbReference type="ARBA" id="ARBA00060731"/>
    </source>
</evidence>
<gene>
    <name evidence="5" type="primary">THUM1</name>
</gene>
<dbReference type="PANTHER" id="PTHR13452:SF10">
    <property type="entry name" value="THUMP DOMAIN-CONTAINING PROTEIN 1"/>
    <property type="match status" value="1"/>
</dbReference>
<dbReference type="CDD" id="cd11717">
    <property type="entry name" value="THUMP_THUMPD1_like"/>
    <property type="match status" value="1"/>
</dbReference>
<feature type="domain" description="THUMP" evidence="4">
    <location>
        <begin position="141"/>
        <end position="247"/>
    </location>
</feature>
<dbReference type="AlphaFoldDB" id="A0A034VDF2"/>
<dbReference type="PROSITE" id="PS51165">
    <property type="entry name" value="THUMP"/>
    <property type="match status" value="1"/>
</dbReference>
<keyword evidence="2" id="KW-0694">RNA-binding</keyword>
<protein>
    <submittedName>
        <fullName evidence="5">THUMP domain-containing protein 1-like protein</fullName>
    </submittedName>
</protein>
<dbReference type="InterPro" id="IPR004114">
    <property type="entry name" value="THUMP_dom"/>
</dbReference>
<sequence length="325" mass="36942">MSGPAAKKQKFSHFKQKNYFKSNKRQFLEVGQRGFLATCNFREKDCVREAYNVLNHYADELYGPKDKDVITSTTDKESEPEDVGDIVDDLQKEIDATKSTKENKNTVKQRFQVVDTGATNCVFIRTTLPDPVELGTRIISDVAETREQKSRFLLRLVPVEVVCRANLTDINSAGGVLFDKYFLKEGTTFAIIFNKRYNNDVKRDDVIHDLAALVQSKNIKNRVDLKNAAKTIVVEVIKGLCCLSVLDSYLKYKKYNLVELANSKDKDLNEEKDEKQNEADSVELSKDKDSQLAEASKSDDKQVDNKSEQTVNDDKIEKEVPTTEE</sequence>
<reference evidence="5" key="1">
    <citation type="journal article" date="2014" name="BMC Genomics">
        <title>Characterizing the developmental transcriptome of the oriental fruit fly, Bactrocera dorsalis (Diptera: Tephritidae) through comparative genomic analysis with Drosophila melanogaster utilizing modENCODE datasets.</title>
        <authorList>
            <person name="Geib S.M."/>
            <person name="Calla B."/>
            <person name="Hall B."/>
            <person name="Hou S."/>
            <person name="Manoukis N.C."/>
        </authorList>
    </citation>
    <scope>NUCLEOTIDE SEQUENCE</scope>
    <source>
        <strain evidence="5">Punador</strain>
    </source>
</reference>
<feature type="region of interest" description="Disordered" evidence="3">
    <location>
        <begin position="266"/>
        <end position="325"/>
    </location>
</feature>
<dbReference type="Pfam" id="PF02926">
    <property type="entry name" value="THUMP"/>
    <property type="match status" value="1"/>
</dbReference>
<dbReference type="GO" id="GO:0003723">
    <property type="term" value="F:RNA binding"/>
    <property type="evidence" value="ECO:0007669"/>
    <property type="project" value="UniProtKB-UniRule"/>
</dbReference>
<evidence type="ECO:0000259" key="4">
    <source>
        <dbReference type="PROSITE" id="PS51165"/>
    </source>
</evidence>
<organism evidence="5">
    <name type="scientific">Bactrocera dorsalis</name>
    <name type="common">Oriental fruit fly</name>
    <name type="synonym">Dacus dorsalis</name>
    <dbReference type="NCBI Taxonomy" id="27457"/>
    <lineage>
        <taxon>Eukaryota</taxon>
        <taxon>Metazoa</taxon>
        <taxon>Ecdysozoa</taxon>
        <taxon>Arthropoda</taxon>
        <taxon>Hexapoda</taxon>
        <taxon>Insecta</taxon>
        <taxon>Pterygota</taxon>
        <taxon>Neoptera</taxon>
        <taxon>Endopterygota</taxon>
        <taxon>Diptera</taxon>
        <taxon>Brachycera</taxon>
        <taxon>Muscomorpha</taxon>
        <taxon>Tephritoidea</taxon>
        <taxon>Tephritidae</taxon>
        <taxon>Bactrocera</taxon>
        <taxon>Bactrocera</taxon>
    </lineage>
</organism>
<dbReference type="Gene3D" id="3.30.2300.10">
    <property type="entry name" value="THUMP superfamily"/>
    <property type="match status" value="1"/>
</dbReference>
<evidence type="ECO:0000313" key="5">
    <source>
        <dbReference type="EMBL" id="JAC39583.1"/>
    </source>
</evidence>
<dbReference type="SMART" id="SM00981">
    <property type="entry name" value="THUMP"/>
    <property type="match status" value="1"/>
</dbReference>
<dbReference type="PANTHER" id="PTHR13452">
    <property type="entry name" value="THUMP DOMAIN CONTAINING PROTEIN 1-RELATED"/>
    <property type="match status" value="1"/>
</dbReference>
<evidence type="ECO:0000256" key="3">
    <source>
        <dbReference type="SAM" id="MobiDB-lite"/>
    </source>
</evidence>
<comment type="similarity">
    <text evidence="1">Belongs to the THUMPD1 family.</text>
</comment>
<dbReference type="EMBL" id="GAKP01019366">
    <property type="protein sequence ID" value="JAC39586.1"/>
    <property type="molecule type" value="Transcribed_RNA"/>
</dbReference>
<dbReference type="OrthoDB" id="367221at2759"/>
<dbReference type="InterPro" id="IPR040183">
    <property type="entry name" value="THUMPD1-like"/>
</dbReference>
<dbReference type="SUPFAM" id="SSF143437">
    <property type="entry name" value="THUMP domain-like"/>
    <property type="match status" value="1"/>
</dbReference>
<dbReference type="GO" id="GO:0006400">
    <property type="term" value="P:tRNA modification"/>
    <property type="evidence" value="ECO:0007669"/>
    <property type="project" value="InterPro"/>
</dbReference>
<proteinExistence type="inferred from homology"/>